<comment type="caution">
    <text evidence="2">The sequence shown here is derived from an EMBL/GenBank/DDBJ whole genome shotgun (WGS) entry which is preliminary data.</text>
</comment>
<evidence type="ECO:0000313" key="2">
    <source>
        <dbReference type="EMBL" id="KAK1442744.1"/>
    </source>
</evidence>
<dbReference type="EMBL" id="JAVEPI010000003">
    <property type="protein sequence ID" value="KAK1442744.1"/>
    <property type="molecule type" value="Genomic_DNA"/>
</dbReference>
<evidence type="ECO:0000313" key="3">
    <source>
        <dbReference type="Proteomes" id="UP001230268"/>
    </source>
</evidence>
<keyword evidence="3" id="KW-1185">Reference proteome</keyword>
<evidence type="ECO:0000256" key="1">
    <source>
        <dbReference type="SAM" id="SignalP"/>
    </source>
</evidence>
<feature type="chain" id="PRO_5041909763" evidence="1">
    <location>
        <begin position="24"/>
        <end position="128"/>
    </location>
</feature>
<dbReference type="AlphaFoldDB" id="A0AAD8PDG2"/>
<reference evidence="2" key="1">
    <citation type="submission" date="2023-08" db="EMBL/GenBank/DDBJ databases">
        <title>Draft sequence of the Babesia gibsoni genome.</title>
        <authorList>
            <person name="Yamagishi J.Y."/>
            <person name="Xuan X.X."/>
        </authorList>
    </citation>
    <scope>NUCLEOTIDE SEQUENCE</scope>
    <source>
        <strain evidence="2">Azabu</strain>
    </source>
</reference>
<organism evidence="2 3">
    <name type="scientific">Babesia gibsoni</name>
    <dbReference type="NCBI Taxonomy" id="33632"/>
    <lineage>
        <taxon>Eukaryota</taxon>
        <taxon>Sar</taxon>
        <taxon>Alveolata</taxon>
        <taxon>Apicomplexa</taxon>
        <taxon>Aconoidasida</taxon>
        <taxon>Piroplasmida</taxon>
        <taxon>Babesiidae</taxon>
        <taxon>Babesia</taxon>
    </lineage>
</organism>
<feature type="signal peptide" evidence="1">
    <location>
        <begin position="1"/>
        <end position="23"/>
    </location>
</feature>
<keyword evidence="1" id="KW-0732">Signal</keyword>
<gene>
    <name evidence="2" type="ORF">BgAZ_302620</name>
</gene>
<dbReference type="Proteomes" id="UP001230268">
    <property type="component" value="Unassembled WGS sequence"/>
</dbReference>
<proteinExistence type="predicted"/>
<protein>
    <submittedName>
        <fullName evidence="2">Uncharacterized protein</fullName>
    </submittedName>
</protein>
<name>A0AAD8PDG2_BABGI</name>
<accession>A0AAD8PDG2</accession>
<sequence>MFTRRLLFLIWSLITLGSREIRTYEPEYELSSDELVDGPTVRILKFGNPGGRSVSKGDKVRALIRSFSPSVKADISGFAEQQFVAGDYPVTPLNDAILNMQLDEIRRIGISFGNYGKIFYEVHVIAIH</sequence>